<keyword evidence="3" id="KW-0949">S-adenosyl-L-methionine</keyword>
<dbReference type="GO" id="GO:0032259">
    <property type="term" value="P:methylation"/>
    <property type="evidence" value="ECO:0007669"/>
    <property type="project" value="UniProtKB-KW"/>
</dbReference>
<dbReference type="InterPro" id="IPR029063">
    <property type="entry name" value="SAM-dependent_MTases_sf"/>
</dbReference>
<organism evidence="6 7">
    <name type="scientific">Facklamia lactis</name>
    <dbReference type="NCBI Taxonomy" id="2749967"/>
    <lineage>
        <taxon>Bacteria</taxon>
        <taxon>Bacillati</taxon>
        <taxon>Bacillota</taxon>
        <taxon>Bacilli</taxon>
        <taxon>Lactobacillales</taxon>
        <taxon>Aerococcaceae</taxon>
        <taxon>Facklamia</taxon>
    </lineage>
</organism>
<dbReference type="CDD" id="cd11572">
    <property type="entry name" value="RlmI_M_like"/>
    <property type="match status" value="1"/>
</dbReference>
<evidence type="ECO:0000259" key="5">
    <source>
        <dbReference type="Pfam" id="PF17785"/>
    </source>
</evidence>
<dbReference type="CDD" id="cd02440">
    <property type="entry name" value="AdoMet_MTases"/>
    <property type="match status" value="1"/>
</dbReference>
<keyword evidence="2" id="KW-0808">Transferase</keyword>
<dbReference type="SUPFAM" id="SSF53335">
    <property type="entry name" value="S-adenosyl-L-methionine-dependent methyltransferases"/>
    <property type="match status" value="1"/>
</dbReference>
<dbReference type="Pfam" id="PF10672">
    <property type="entry name" value="Methyltrans_SAM"/>
    <property type="match status" value="1"/>
</dbReference>
<protein>
    <submittedName>
        <fullName evidence="6">Class I SAM-dependent rRNA methyltransferase</fullName>
    </submittedName>
</protein>
<proteinExistence type="predicted"/>
<evidence type="ECO:0000313" key="7">
    <source>
        <dbReference type="Proteomes" id="UP000721415"/>
    </source>
</evidence>
<dbReference type="Gene3D" id="3.40.50.150">
    <property type="entry name" value="Vaccinia Virus protein VP39"/>
    <property type="match status" value="1"/>
</dbReference>
<evidence type="ECO:0000259" key="4">
    <source>
        <dbReference type="Pfam" id="PF10672"/>
    </source>
</evidence>
<dbReference type="PANTHER" id="PTHR43042:SF3">
    <property type="entry name" value="RIBOSOMAL RNA LARGE SUBUNIT METHYLTRANSFERASE YWBD-RELATED"/>
    <property type="match status" value="1"/>
</dbReference>
<dbReference type="GO" id="GO:0008168">
    <property type="term" value="F:methyltransferase activity"/>
    <property type="evidence" value="ECO:0007669"/>
    <property type="project" value="UniProtKB-KW"/>
</dbReference>
<dbReference type="InterPro" id="IPR036974">
    <property type="entry name" value="PUA_sf"/>
</dbReference>
<evidence type="ECO:0000256" key="3">
    <source>
        <dbReference type="ARBA" id="ARBA00022691"/>
    </source>
</evidence>
<dbReference type="RefSeq" id="WP_197115738.1">
    <property type="nucleotide sequence ID" value="NZ_JACBXQ010000004.1"/>
</dbReference>
<name>A0ABS0LRM6_9LACT</name>
<evidence type="ECO:0000313" key="6">
    <source>
        <dbReference type="EMBL" id="MBG9986827.1"/>
    </source>
</evidence>
<dbReference type="Pfam" id="PF17785">
    <property type="entry name" value="PUA_3"/>
    <property type="match status" value="1"/>
</dbReference>
<evidence type="ECO:0000256" key="2">
    <source>
        <dbReference type="ARBA" id="ARBA00022679"/>
    </source>
</evidence>
<feature type="domain" description="RlmI-like PUA" evidence="5">
    <location>
        <begin position="5"/>
        <end position="69"/>
    </location>
</feature>
<dbReference type="PANTHER" id="PTHR43042">
    <property type="entry name" value="SAM-DEPENDENT METHYLTRANSFERASE"/>
    <property type="match status" value="1"/>
</dbReference>
<dbReference type="InterPro" id="IPR015947">
    <property type="entry name" value="PUA-like_sf"/>
</dbReference>
<dbReference type="EMBL" id="JACBXQ010000004">
    <property type="protein sequence ID" value="MBG9986827.1"/>
    <property type="molecule type" value="Genomic_DNA"/>
</dbReference>
<reference evidence="6 7" key="1">
    <citation type="submission" date="2020-07" db="EMBL/GenBank/DDBJ databases">
        <title>Facklamia lactis sp. nov., isolated from raw milk.</title>
        <authorList>
            <person name="Doll E.V."/>
            <person name="Huptas C."/>
            <person name="Staib L."/>
            <person name="Wenning M."/>
            <person name="Scherer S."/>
        </authorList>
    </citation>
    <scope>NUCLEOTIDE SEQUENCE [LARGE SCALE GENOMIC DNA]</scope>
    <source>
        <strain evidence="6 7">DSM 111018</strain>
    </source>
</reference>
<feature type="domain" description="S-adenosylmethionine-dependent methyltransferase" evidence="4">
    <location>
        <begin position="183"/>
        <end position="386"/>
    </location>
</feature>
<keyword evidence="1 6" id="KW-0489">Methyltransferase</keyword>
<gene>
    <name evidence="6" type="ORF">HZY91_07935</name>
</gene>
<comment type="caution">
    <text evidence="6">The sequence shown here is derived from an EMBL/GenBank/DDBJ whole genome shotgun (WGS) entry which is preliminary data.</text>
</comment>
<keyword evidence="7" id="KW-1185">Reference proteome</keyword>
<sequence length="398" mass="45479">MKRFRLRKKAAEAIKLGEKLITLEDFENPGDIQDAKEGMILWLSDPEQTYTAQAIVGRQNKGFAWVFSQDTSDLWSKELVKEFLLKAIERRRSLLGDETTNAFRLFNGEGDGVGGLTIDYYKGYLQFTWYSKGAYLYRDWWLEAIGDSDLDDVQGIYETNRYSLTSGEEAISLIHGERAPQPLVIQEKGRQYAIYLGQDWMTGLFFDQREVRDFVQTQAQGLSMLNLFSYTGAFSVAAAIGGASHTVSVDVAKRSLAWTQENFKLNKISLVDGRHEIRVVDVFDYIDYAKKQGINFDLVVCDPPSFARTKNYTFSVLKDYVNLAKELFSLTAPGGFCLMATNHSAYSKEDFIQEINLANQRFKGNMQLIQTFDLPEDYPSSKDPQSHYLKVLVYYRSE</sequence>
<dbReference type="Proteomes" id="UP000721415">
    <property type="component" value="Unassembled WGS sequence"/>
</dbReference>
<dbReference type="SUPFAM" id="SSF88697">
    <property type="entry name" value="PUA domain-like"/>
    <property type="match status" value="1"/>
</dbReference>
<dbReference type="Gene3D" id="2.30.130.10">
    <property type="entry name" value="PUA domain"/>
    <property type="match status" value="1"/>
</dbReference>
<accession>A0ABS0LRM6</accession>
<dbReference type="InterPro" id="IPR041532">
    <property type="entry name" value="RlmI-like_PUA"/>
</dbReference>
<dbReference type="InterPro" id="IPR019614">
    <property type="entry name" value="SAM-dep_methyl-trfase"/>
</dbReference>
<evidence type="ECO:0000256" key="1">
    <source>
        <dbReference type="ARBA" id="ARBA00022603"/>
    </source>
</evidence>
<dbReference type="Gene3D" id="3.30.750.80">
    <property type="entry name" value="RNA methyltransferase domain (HRMD) like"/>
    <property type="match status" value="1"/>
</dbReference>